<proteinExistence type="predicted"/>
<organism evidence="2 3">
    <name type="scientific">Novipirellula caenicola</name>
    <dbReference type="NCBI Taxonomy" id="1536901"/>
    <lineage>
        <taxon>Bacteria</taxon>
        <taxon>Pseudomonadati</taxon>
        <taxon>Planctomycetota</taxon>
        <taxon>Planctomycetia</taxon>
        <taxon>Pirellulales</taxon>
        <taxon>Pirellulaceae</taxon>
        <taxon>Novipirellula</taxon>
    </lineage>
</organism>
<keyword evidence="1" id="KW-1133">Transmembrane helix</keyword>
<dbReference type="Proteomes" id="UP001416858">
    <property type="component" value="Unassembled WGS sequence"/>
</dbReference>
<reference evidence="2 3" key="1">
    <citation type="submission" date="2024-02" db="EMBL/GenBank/DDBJ databases">
        <title>Rhodopirellula caenicola NBRC 110016.</title>
        <authorList>
            <person name="Ichikawa N."/>
            <person name="Katano-Makiyama Y."/>
            <person name="Hidaka K."/>
        </authorList>
    </citation>
    <scope>NUCLEOTIDE SEQUENCE [LARGE SCALE GENOMIC DNA]</scope>
    <source>
        <strain evidence="2 3">NBRC 110016</strain>
    </source>
</reference>
<sequence>MLRHKVIPLSFCLAGVLTSFIYAKFVGIVMVNDEMNRLGHASVDWTSPQIAHLNTLHFIHVVLPSLLELACLLGGSAIYFLNSAKNIRWLFVCVLIAAWLCSRWKDLIGNLFMLID</sequence>
<evidence type="ECO:0000256" key="1">
    <source>
        <dbReference type="SAM" id="Phobius"/>
    </source>
</evidence>
<keyword evidence="3" id="KW-1185">Reference proteome</keyword>
<feature type="transmembrane region" description="Helical" evidence="1">
    <location>
        <begin position="58"/>
        <end position="81"/>
    </location>
</feature>
<accession>A0ABP9VIU2</accession>
<dbReference type="EMBL" id="BAABRO010000001">
    <property type="protein sequence ID" value="GAA5505112.1"/>
    <property type="molecule type" value="Genomic_DNA"/>
</dbReference>
<name>A0ABP9VIU2_9BACT</name>
<feature type="transmembrane region" description="Helical" evidence="1">
    <location>
        <begin position="6"/>
        <end position="31"/>
    </location>
</feature>
<comment type="caution">
    <text evidence="2">The sequence shown here is derived from an EMBL/GenBank/DDBJ whole genome shotgun (WGS) entry which is preliminary data.</text>
</comment>
<keyword evidence="1" id="KW-0812">Transmembrane</keyword>
<gene>
    <name evidence="2" type="ORF">Rcae01_00553</name>
</gene>
<feature type="transmembrane region" description="Helical" evidence="1">
    <location>
        <begin position="87"/>
        <end position="104"/>
    </location>
</feature>
<evidence type="ECO:0000313" key="2">
    <source>
        <dbReference type="EMBL" id="GAA5505112.1"/>
    </source>
</evidence>
<protein>
    <submittedName>
        <fullName evidence="2">Uncharacterized protein</fullName>
    </submittedName>
</protein>
<keyword evidence="1" id="KW-0472">Membrane</keyword>
<evidence type="ECO:0000313" key="3">
    <source>
        <dbReference type="Proteomes" id="UP001416858"/>
    </source>
</evidence>